<feature type="compositionally biased region" description="Basic and acidic residues" evidence="7">
    <location>
        <begin position="261"/>
        <end position="278"/>
    </location>
</feature>
<keyword evidence="6" id="KW-0963">Cytoplasm</keyword>
<dbReference type="GO" id="GO:0070475">
    <property type="term" value="P:rRNA base methylation"/>
    <property type="evidence" value="ECO:0007669"/>
    <property type="project" value="UniProtKB-UniRule"/>
</dbReference>
<dbReference type="InterPro" id="IPR002903">
    <property type="entry name" value="RsmH"/>
</dbReference>
<feature type="binding site" evidence="6">
    <location>
        <position position="101"/>
    </location>
    <ligand>
        <name>S-adenosyl-L-methionine</name>
        <dbReference type="ChEBI" id="CHEBI:59789"/>
    </ligand>
</feature>
<dbReference type="NCBIfam" id="TIGR00006">
    <property type="entry name" value="16S rRNA (cytosine(1402)-N(4))-methyltransferase RsmH"/>
    <property type="match status" value="1"/>
</dbReference>
<feature type="binding site" evidence="6">
    <location>
        <position position="108"/>
    </location>
    <ligand>
        <name>S-adenosyl-L-methionine</name>
        <dbReference type="ChEBI" id="CHEBI:59789"/>
    </ligand>
</feature>
<dbReference type="PANTHER" id="PTHR11265:SF0">
    <property type="entry name" value="12S RRNA N4-METHYLCYTIDINE METHYLTRANSFERASE"/>
    <property type="match status" value="1"/>
</dbReference>
<dbReference type="SUPFAM" id="SSF81799">
    <property type="entry name" value="Putative methyltransferase TM0872, insert domain"/>
    <property type="match status" value="1"/>
</dbReference>
<comment type="catalytic activity">
    <reaction evidence="6">
        <text>cytidine(1402) in 16S rRNA + S-adenosyl-L-methionine = N(4)-methylcytidine(1402) in 16S rRNA + S-adenosyl-L-homocysteine + H(+)</text>
        <dbReference type="Rhea" id="RHEA:42928"/>
        <dbReference type="Rhea" id="RHEA-COMP:10286"/>
        <dbReference type="Rhea" id="RHEA-COMP:10287"/>
        <dbReference type="ChEBI" id="CHEBI:15378"/>
        <dbReference type="ChEBI" id="CHEBI:57856"/>
        <dbReference type="ChEBI" id="CHEBI:59789"/>
        <dbReference type="ChEBI" id="CHEBI:74506"/>
        <dbReference type="ChEBI" id="CHEBI:82748"/>
        <dbReference type="EC" id="2.1.1.199"/>
    </reaction>
</comment>
<evidence type="ECO:0000256" key="6">
    <source>
        <dbReference type="HAMAP-Rule" id="MF_01007"/>
    </source>
</evidence>
<dbReference type="InterPro" id="IPR029063">
    <property type="entry name" value="SAM-dependent_MTases_sf"/>
</dbReference>
<sequence>MEKSYHVPVLLNEATKALKITADGKYIDCTLGDGGHTLEILKKGGKVLGIDLDEGSLNRAKERITEAGFENNFTAVQGNFRNIENLAKANDFSEVNGVIYDLGYSSSQLEEEGLGISFSQDQPLDMRLDKSLQVTAADLVNALPEIELEKLFREYGEERLAKRFAQAIVAHRDLKKFESTKDLVDVLVGSTSPGYDNNRLHPATRVFQALRIAVNDELENLRLSLPRAARLLLPGGRMVIISFHSLEDRIAKQFGPGVQPVEKKPMVPSQDEVRENPRARSARMRIYETKTAKN</sequence>
<keyword evidence="2 6" id="KW-0698">rRNA processing</keyword>
<gene>
    <name evidence="6" type="primary">rsmH</name>
    <name evidence="8" type="ORF">A2886_00720</name>
</gene>
<comment type="similarity">
    <text evidence="1 6">Belongs to the methyltransferase superfamily. RsmH family.</text>
</comment>
<name>A0A1F4UQC9_UNCKA</name>
<evidence type="ECO:0000256" key="5">
    <source>
        <dbReference type="ARBA" id="ARBA00022691"/>
    </source>
</evidence>
<dbReference type="Gene3D" id="1.10.150.170">
    <property type="entry name" value="Putative methyltransferase TM0872, insert domain"/>
    <property type="match status" value="1"/>
</dbReference>
<comment type="subcellular location">
    <subcellularLocation>
        <location evidence="6">Cytoplasm</location>
    </subcellularLocation>
</comment>
<dbReference type="PIRSF" id="PIRSF004486">
    <property type="entry name" value="MraW"/>
    <property type="match status" value="1"/>
</dbReference>
<dbReference type="InterPro" id="IPR023397">
    <property type="entry name" value="SAM-dep_MeTrfase_MraW_recog"/>
</dbReference>
<protein>
    <recommendedName>
        <fullName evidence="6">Ribosomal RNA small subunit methyltransferase H</fullName>
        <ecNumber evidence="6">2.1.1.199</ecNumber>
    </recommendedName>
    <alternativeName>
        <fullName evidence="6">16S rRNA m(4)C1402 methyltransferase</fullName>
    </alternativeName>
    <alternativeName>
        <fullName evidence="6">rRNA (cytosine-N(4)-)-methyltransferase RsmH</fullName>
    </alternativeName>
</protein>
<dbReference type="AlphaFoldDB" id="A0A1F4UQC9"/>
<evidence type="ECO:0000313" key="9">
    <source>
        <dbReference type="Proteomes" id="UP000176608"/>
    </source>
</evidence>
<feature type="binding site" evidence="6">
    <location>
        <begin position="34"/>
        <end position="36"/>
    </location>
    <ligand>
        <name>S-adenosyl-L-methionine</name>
        <dbReference type="ChEBI" id="CHEBI:59789"/>
    </ligand>
</feature>
<comment type="function">
    <text evidence="6">Specifically methylates the N4 position of cytidine in position 1402 (C1402) of 16S rRNA.</text>
</comment>
<evidence type="ECO:0000256" key="2">
    <source>
        <dbReference type="ARBA" id="ARBA00022552"/>
    </source>
</evidence>
<feature type="compositionally biased region" description="Basic and acidic residues" evidence="7">
    <location>
        <begin position="285"/>
        <end position="294"/>
    </location>
</feature>
<dbReference type="GO" id="GO:0005737">
    <property type="term" value="C:cytoplasm"/>
    <property type="evidence" value="ECO:0007669"/>
    <property type="project" value="UniProtKB-SubCell"/>
</dbReference>
<reference evidence="8 9" key="1">
    <citation type="journal article" date="2016" name="Nat. Commun.">
        <title>Thousands of microbial genomes shed light on interconnected biogeochemical processes in an aquifer system.</title>
        <authorList>
            <person name="Anantharaman K."/>
            <person name="Brown C.T."/>
            <person name="Hug L.A."/>
            <person name="Sharon I."/>
            <person name="Castelle C.J."/>
            <person name="Probst A.J."/>
            <person name="Thomas B.C."/>
            <person name="Singh A."/>
            <person name="Wilkins M.J."/>
            <person name="Karaoz U."/>
            <person name="Brodie E.L."/>
            <person name="Williams K.H."/>
            <person name="Hubbard S.S."/>
            <person name="Banfield J.F."/>
        </authorList>
    </citation>
    <scope>NUCLEOTIDE SEQUENCE [LARGE SCALE GENOMIC DNA]</scope>
</reference>
<dbReference type="EMBL" id="MEVA01000016">
    <property type="protein sequence ID" value="OGC47154.1"/>
    <property type="molecule type" value="Genomic_DNA"/>
</dbReference>
<dbReference type="EC" id="2.1.1.199" evidence="6"/>
<proteinExistence type="inferred from homology"/>
<dbReference type="Pfam" id="PF01795">
    <property type="entry name" value="Methyltransf_5"/>
    <property type="match status" value="1"/>
</dbReference>
<feature type="binding site" evidence="6">
    <location>
        <position position="51"/>
    </location>
    <ligand>
        <name>S-adenosyl-L-methionine</name>
        <dbReference type="ChEBI" id="CHEBI:59789"/>
    </ligand>
</feature>
<feature type="region of interest" description="Disordered" evidence="7">
    <location>
        <begin position="259"/>
        <end position="294"/>
    </location>
</feature>
<dbReference type="Gene3D" id="3.40.50.150">
    <property type="entry name" value="Vaccinia Virus protein VP39"/>
    <property type="match status" value="1"/>
</dbReference>
<accession>A0A1F4UQC9</accession>
<dbReference type="PANTHER" id="PTHR11265">
    <property type="entry name" value="S-ADENOSYL-METHYLTRANSFERASE MRAW"/>
    <property type="match status" value="1"/>
</dbReference>
<dbReference type="SUPFAM" id="SSF53335">
    <property type="entry name" value="S-adenosyl-L-methionine-dependent methyltransferases"/>
    <property type="match status" value="1"/>
</dbReference>
<dbReference type="GO" id="GO:0071424">
    <property type="term" value="F:rRNA (cytosine-N4-)-methyltransferase activity"/>
    <property type="evidence" value="ECO:0007669"/>
    <property type="project" value="UniProtKB-UniRule"/>
</dbReference>
<comment type="caution">
    <text evidence="8">The sequence shown here is derived from an EMBL/GenBank/DDBJ whole genome shotgun (WGS) entry which is preliminary data.</text>
</comment>
<dbReference type="STRING" id="1802617.A2886_00720"/>
<evidence type="ECO:0000256" key="4">
    <source>
        <dbReference type="ARBA" id="ARBA00022679"/>
    </source>
</evidence>
<evidence type="ECO:0000256" key="3">
    <source>
        <dbReference type="ARBA" id="ARBA00022603"/>
    </source>
</evidence>
<dbReference type="Proteomes" id="UP000176608">
    <property type="component" value="Unassembled WGS sequence"/>
</dbReference>
<organism evidence="8 9">
    <name type="scientific">candidate division WWE3 bacterium RIFCSPHIGHO2_01_FULL_42_13</name>
    <dbReference type="NCBI Taxonomy" id="1802617"/>
    <lineage>
        <taxon>Bacteria</taxon>
        <taxon>Katanobacteria</taxon>
    </lineage>
</organism>
<evidence type="ECO:0000256" key="1">
    <source>
        <dbReference type="ARBA" id="ARBA00010396"/>
    </source>
</evidence>
<keyword evidence="5 6" id="KW-0949">S-adenosyl-L-methionine</keyword>
<evidence type="ECO:0000256" key="7">
    <source>
        <dbReference type="SAM" id="MobiDB-lite"/>
    </source>
</evidence>
<feature type="binding site" evidence="6">
    <location>
        <position position="80"/>
    </location>
    <ligand>
        <name>S-adenosyl-L-methionine</name>
        <dbReference type="ChEBI" id="CHEBI:59789"/>
    </ligand>
</feature>
<evidence type="ECO:0000313" key="8">
    <source>
        <dbReference type="EMBL" id="OGC47154.1"/>
    </source>
</evidence>
<keyword evidence="3 6" id="KW-0489">Methyltransferase</keyword>
<keyword evidence="4 6" id="KW-0808">Transferase</keyword>
<dbReference type="HAMAP" id="MF_01007">
    <property type="entry name" value="16SrRNA_methyltr_H"/>
    <property type="match status" value="1"/>
</dbReference>